<evidence type="ECO:0000256" key="6">
    <source>
        <dbReference type="ARBA" id="ARBA00022691"/>
    </source>
</evidence>
<evidence type="ECO:0000256" key="5">
    <source>
        <dbReference type="ARBA" id="ARBA00022679"/>
    </source>
</evidence>
<evidence type="ECO:0000313" key="9">
    <source>
        <dbReference type="EMBL" id="UZJ25754.1"/>
    </source>
</evidence>
<dbReference type="InterPro" id="IPR000878">
    <property type="entry name" value="4pyrrol_Mease"/>
</dbReference>
<keyword evidence="4 9" id="KW-0489">Methyltransferase</keyword>
<evidence type="ECO:0000256" key="7">
    <source>
        <dbReference type="PIRNR" id="PIRNR036427"/>
    </source>
</evidence>
<dbReference type="InterPro" id="IPR014777">
    <property type="entry name" value="4pyrrole_Mease_sub1"/>
</dbReference>
<reference evidence="9" key="1">
    <citation type="submission" date="2022-10" db="EMBL/GenBank/DDBJ databases">
        <title>Rhodococcus sp.75.</title>
        <authorList>
            <person name="Sun M."/>
        </authorList>
    </citation>
    <scope>NUCLEOTIDE SEQUENCE</scope>
    <source>
        <strain evidence="9">75</strain>
    </source>
</reference>
<dbReference type="NCBIfam" id="TIGR01467">
    <property type="entry name" value="cobI_cbiL"/>
    <property type="match status" value="1"/>
</dbReference>
<dbReference type="PIRSF" id="PIRSF036427">
    <property type="entry name" value="Precrrn-2_mtase"/>
    <property type="match status" value="1"/>
</dbReference>
<gene>
    <name evidence="9" type="primary">cobI</name>
    <name evidence="9" type="ORF">RHODO2019_04720</name>
</gene>
<keyword evidence="3" id="KW-0169">Cobalamin biosynthesis</keyword>
<sequence length="252" mass="26606">MSELWGVGVGPGDPELVTLKALRVLREVDVVFVPVMTAGERGRAEAIIEAHLPEVVLHRLVFALNDEVTGPQERRRQHWDAAAATVAEHLRTHGGSGAPGARSTYSAAFATIGDPAVYSTFGYLAQGVRDALPDVVVRTVPGITAMQAAASAAGVVLVEGTEPLTLLPLSRELDVLTDALTRPGAVVAYKGGRRLAQVREALGEHVSRAVLAEHLGTPDERVRPLAEVTEDTVPYLSTIVITPPRGGAGDQL</sequence>
<dbReference type="InterPro" id="IPR006364">
    <property type="entry name" value="CobI/CbiL/CobIJ_dom"/>
</dbReference>
<dbReference type="Proteomes" id="UP001164965">
    <property type="component" value="Chromosome"/>
</dbReference>
<dbReference type="InterPro" id="IPR012382">
    <property type="entry name" value="CobI/CbiL"/>
</dbReference>
<dbReference type="GO" id="GO:0030788">
    <property type="term" value="F:precorrin-2 C20-methyltransferase activity"/>
    <property type="evidence" value="ECO:0007669"/>
    <property type="project" value="UniProtKB-EC"/>
</dbReference>
<dbReference type="Gene3D" id="3.40.1010.10">
    <property type="entry name" value="Cobalt-precorrin-4 Transmethylase, Domain 1"/>
    <property type="match status" value="1"/>
</dbReference>
<dbReference type="SUPFAM" id="SSF53790">
    <property type="entry name" value="Tetrapyrrole methylase"/>
    <property type="match status" value="1"/>
</dbReference>
<dbReference type="InterPro" id="IPR014776">
    <property type="entry name" value="4pyrrole_Mease_sub2"/>
</dbReference>
<proteinExistence type="inferred from homology"/>
<comment type="pathway">
    <text evidence="1">Cofactor biosynthesis; adenosylcobalamin biosynthesis.</text>
</comment>
<dbReference type="PANTHER" id="PTHR43467">
    <property type="entry name" value="COBALT-PRECORRIN-2 C(20)-METHYLTRANSFERASE"/>
    <property type="match status" value="1"/>
</dbReference>
<evidence type="ECO:0000256" key="2">
    <source>
        <dbReference type="ARBA" id="ARBA00005879"/>
    </source>
</evidence>
<keyword evidence="6" id="KW-0949">S-adenosyl-L-methionine</keyword>
<organism evidence="9 10">
    <name type="scientific">Rhodococcus antarcticus</name>
    <dbReference type="NCBI Taxonomy" id="2987751"/>
    <lineage>
        <taxon>Bacteria</taxon>
        <taxon>Bacillati</taxon>
        <taxon>Actinomycetota</taxon>
        <taxon>Actinomycetes</taxon>
        <taxon>Mycobacteriales</taxon>
        <taxon>Nocardiaceae</taxon>
        <taxon>Rhodococcus</taxon>
    </lineage>
</organism>
<name>A0ABY6P279_9NOCA</name>
<evidence type="ECO:0000313" key="10">
    <source>
        <dbReference type="Proteomes" id="UP001164965"/>
    </source>
</evidence>
<comment type="similarity">
    <text evidence="2 7">Belongs to the precorrin methyltransferase family.</text>
</comment>
<evidence type="ECO:0000259" key="8">
    <source>
        <dbReference type="Pfam" id="PF00590"/>
    </source>
</evidence>
<dbReference type="GO" id="GO:0032259">
    <property type="term" value="P:methylation"/>
    <property type="evidence" value="ECO:0007669"/>
    <property type="project" value="UniProtKB-KW"/>
</dbReference>
<dbReference type="EMBL" id="CP110615">
    <property type="protein sequence ID" value="UZJ25754.1"/>
    <property type="molecule type" value="Genomic_DNA"/>
</dbReference>
<dbReference type="RefSeq" id="WP_265383858.1">
    <property type="nucleotide sequence ID" value="NZ_CP110615.1"/>
</dbReference>
<protein>
    <submittedName>
        <fullName evidence="9">Precorrin-2 C(20)-methyltransferase</fullName>
        <ecNumber evidence="9">2.1.1.130</ecNumber>
    </submittedName>
</protein>
<dbReference type="CDD" id="cd11645">
    <property type="entry name" value="Precorrin_2_C20_MT"/>
    <property type="match status" value="1"/>
</dbReference>
<evidence type="ECO:0000256" key="1">
    <source>
        <dbReference type="ARBA" id="ARBA00004953"/>
    </source>
</evidence>
<dbReference type="EC" id="2.1.1.130" evidence="9"/>
<accession>A0ABY6P279</accession>
<keyword evidence="5 9" id="KW-0808">Transferase</keyword>
<feature type="domain" description="Tetrapyrrole methylase" evidence="8">
    <location>
        <begin position="4"/>
        <end position="224"/>
    </location>
</feature>
<evidence type="ECO:0000256" key="3">
    <source>
        <dbReference type="ARBA" id="ARBA00022573"/>
    </source>
</evidence>
<dbReference type="PANTHER" id="PTHR43467:SF2">
    <property type="entry name" value="COBALT-PRECORRIN-2 C(20)-METHYLTRANSFERASE"/>
    <property type="match status" value="1"/>
</dbReference>
<dbReference type="InterPro" id="IPR035996">
    <property type="entry name" value="4pyrrol_Methylase_sf"/>
</dbReference>
<keyword evidence="10" id="KW-1185">Reference proteome</keyword>
<dbReference type="Gene3D" id="3.30.950.10">
    <property type="entry name" value="Methyltransferase, Cobalt-precorrin-4 Transmethylase, Domain 2"/>
    <property type="match status" value="1"/>
</dbReference>
<dbReference type="Pfam" id="PF00590">
    <property type="entry name" value="TP_methylase"/>
    <property type="match status" value="1"/>
</dbReference>
<evidence type="ECO:0000256" key="4">
    <source>
        <dbReference type="ARBA" id="ARBA00022603"/>
    </source>
</evidence>